<gene>
    <name evidence="1" type="ORF">RUM43_006781</name>
</gene>
<evidence type="ECO:0000313" key="1">
    <source>
        <dbReference type="EMBL" id="KAK6638514.1"/>
    </source>
</evidence>
<sequence length="106" mass="12503">MEEPWKEDRKRLDVIRTKKKSRNDDELEALLTSFECVGFNNDPYTGFNQLRRELSSPVYNQPMSPTTTTTAMYNFVYLIDAKDLSVHRRVLQYKYEGNRSGNNEDD</sequence>
<organism evidence="1 2">
    <name type="scientific">Polyplax serrata</name>
    <name type="common">Common mouse louse</name>
    <dbReference type="NCBI Taxonomy" id="468196"/>
    <lineage>
        <taxon>Eukaryota</taxon>
        <taxon>Metazoa</taxon>
        <taxon>Ecdysozoa</taxon>
        <taxon>Arthropoda</taxon>
        <taxon>Hexapoda</taxon>
        <taxon>Insecta</taxon>
        <taxon>Pterygota</taxon>
        <taxon>Neoptera</taxon>
        <taxon>Paraneoptera</taxon>
        <taxon>Psocodea</taxon>
        <taxon>Troctomorpha</taxon>
        <taxon>Phthiraptera</taxon>
        <taxon>Anoplura</taxon>
        <taxon>Polyplacidae</taxon>
        <taxon>Polyplax</taxon>
    </lineage>
</organism>
<proteinExistence type="predicted"/>
<name>A0AAN8P0Y6_POLSC</name>
<accession>A0AAN8P0Y6</accession>
<dbReference type="Proteomes" id="UP001372834">
    <property type="component" value="Unassembled WGS sequence"/>
</dbReference>
<reference evidence="1 2" key="1">
    <citation type="submission" date="2023-10" db="EMBL/GenBank/DDBJ databases">
        <title>Genomes of two closely related lineages of the louse Polyplax serrata with different host specificities.</title>
        <authorList>
            <person name="Martinu J."/>
            <person name="Tarabai H."/>
            <person name="Stefka J."/>
            <person name="Hypsa V."/>
        </authorList>
    </citation>
    <scope>NUCLEOTIDE SEQUENCE [LARGE SCALE GENOMIC DNA]</scope>
    <source>
        <strain evidence="1">HR10_N</strain>
    </source>
</reference>
<comment type="caution">
    <text evidence="1">The sequence shown here is derived from an EMBL/GenBank/DDBJ whole genome shotgun (WGS) entry which is preliminary data.</text>
</comment>
<dbReference type="AlphaFoldDB" id="A0AAN8P0Y6"/>
<protein>
    <submittedName>
        <fullName evidence="1">Uncharacterized protein</fullName>
    </submittedName>
</protein>
<evidence type="ECO:0000313" key="2">
    <source>
        <dbReference type="Proteomes" id="UP001372834"/>
    </source>
</evidence>
<dbReference type="EMBL" id="JAWJWE010000003">
    <property type="protein sequence ID" value="KAK6638514.1"/>
    <property type="molecule type" value="Genomic_DNA"/>
</dbReference>